<gene>
    <name evidence="1" type="ORF">K431DRAFT_124599</name>
</gene>
<keyword evidence="2" id="KW-1185">Reference proteome</keyword>
<evidence type="ECO:0000313" key="1">
    <source>
        <dbReference type="EMBL" id="KAF2718822.1"/>
    </source>
</evidence>
<comment type="caution">
    <text evidence="1">The sequence shown here is derived from an EMBL/GenBank/DDBJ whole genome shotgun (WGS) entry which is preliminary data.</text>
</comment>
<accession>A0A9P4Q6B7</accession>
<organism evidence="1 2">
    <name type="scientific">Polychaeton citri CBS 116435</name>
    <dbReference type="NCBI Taxonomy" id="1314669"/>
    <lineage>
        <taxon>Eukaryota</taxon>
        <taxon>Fungi</taxon>
        <taxon>Dikarya</taxon>
        <taxon>Ascomycota</taxon>
        <taxon>Pezizomycotina</taxon>
        <taxon>Dothideomycetes</taxon>
        <taxon>Dothideomycetidae</taxon>
        <taxon>Capnodiales</taxon>
        <taxon>Capnodiaceae</taxon>
        <taxon>Polychaeton</taxon>
    </lineage>
</organism>
<reference evidence="1" key="1">
    <citation type="journal article" date="2020" name="Stud. Mycol.">
        <title>101 Dothideomycetes genomes: a test case for predicting lifestyles and emergence of pathogens.</title>
        <authorList>
            <person name="Haridas S."/>
            <person name="Albert R."/>
            <person name="Binder M."/>
            <person name="Bloem J."/>
            <person name="Labutti K."/>
            <person name="Salamov A."/>
            <person name="Andreopoulos B."/>
            <person name="Baker S."/>
            <person name="Barry K."/>
            <person name="Bills G."/>
            <person name="Bluhm B."/>
            <person name="Cannon C."/>
            <person name="Castanera R."/>
            <person name="Culley D."/>
            <person name="Daum C."/>
            <person name="Ezra D."/>
            <person name="Gonzalez J."/>
            <person name="Henrissat B."/>
            <person name="Kuo A."/>
            <person name="Liang C."/>
            <person name="Lipzen A."/>
            <person name="Lutzoni F."/>
            <person name="Magnuson J."/>
            <person name="Mondo S."/>
            <person name="Nolan M."/>
            <person name="Ohm R."/>
            <person name="Pangilinan J."/>
            <person name="Park H.-J."/>
            <person name="Ramirez L."/>
            <person name="Alfaro M."/>
            <person name="Sun H."/>
            <person name="Tritt A."/>
            <person name="Yoshinaga Y."/>
            <person name="Zwiers L.-H."/>
            <person name="Turgeon B."/>
            <person name="Goodwin S."/>
            <person name="Spatafora J."/>
            <person name="Crous P."/>
            <person name="Grigoriev I."/>
        </authorList>
    </citation>
    <scope>NUCLEOTIDE SEQUENCE</scope>
    <source>
        <strain evidence="1">CBS 116435</strain>
    </source>
</reference>
<name>A0A9P4Q6B7_9PEZI</name>
<protein>
    <submittedName>
        <fullName evidence="1">Uncharacterized protein</fullName>
    </submittedName>
</protein>
<dbReference type="Proteomes" id="UP000799441">
    <property type="component" value="Unassembled WGS sequence"/>
</dbReference>
<proteinExistence type="predicted"/>
<sequence length="257" mass="28913">MLLFWRIRFLLDQRHGTMPTFQPISFDKAITFWRIKLRAQRYTWRYLLTKPFGSDSTGYITEALEDFARLQVHMDQRDCSLPAPIHEGGIAPCRSQFVRLAISLVVASHSSNPIIVQTLLLFTIFVHYQGVLSLFSRFLYSNRKSSTARTNSSSEVQMANLRTAVGCEVLELVVCLLVDACVAASKDDETPVPLVIAFVTADVIVEAVLASETLPLSDLENVYLGLHRPSIAFRFDHCCCSIQSIINSNNTILACRH</sequence>
<dbReference type="AlphaFoldDB" id="A0A9P4Q6B7"/>
<evidence type="ECO:0000313" key="2">
    <source>
        <dbReference type="Proteomes" id="UP000799441"/>
    </source>
</evidence>
<dbReference type="EMBL" id="MU003819">
    <property type="protein sequence ID" value="KAF2718822.1"/>
    <property type="molecule type" value="Genomic_DNA"/>
</dbReference>